<dbReference type="EMBL" id="DPIY01000012">
    <property type="protein sequence ID" value="HCT58947.1"/>
    <property type="molecule type" value="Genomic_DNA"/>
</dbReference>
<evidence type="ECO:0000313" key="2">
    <source>
        <dbReference type="EMBL" id="HCT58947.1"/>
    </source>
</evidence>
<protein>
    <recommendedName>
        <fullName evidence="1">Putative zinc-finger domain-containing protein</fullName>
    </recommendedName>
</protein>
<organism evidence="2 3">
    <name type="scientific">Gemmatimonas aurantiaca</name>
    <dbReference type="NCBI Taxonomy" id="173480"/>
    <lineage>
        <taxon>Bacteria</taxon>
        <taxon>Pseudomonadati</taxon>
        <taxon>Gemmatimonadota</taxon>
        <taxon>Gemmatimonadia</taxon>
        <taxon>Gemmatimonadales</taxon>
        <taxon>Gemmatimonadaceae</taxon>
        <taxon>Gemmatimonas</taxon>
    </lineage>
</organism>
<comment type="caution">
    <text evidence="2">The sequence shown here is derived from an EMBL/GenBank/DDBJ whole genome shotgun (WGS) entry which is preliminary data.</text>
</comment>
<accession>A0A3D4VF22</accession>
<dbReference type="InterPro" id="IPR027383">
    <property type="entry name" value="Znf_put"/>
</dbReference>
<sequence length="194" mass="20763">MDCKQFRKQHLAYLDNTLSGEATTAAQHHVMVCDPCAAHDTMVRRSLMVARSLPTLSPSDEFQARLRERLATCRSADGRYPVGDELGLARPRATKALIAVAASAVLGVIAIRSFQGDRPSELSMQPVIASQRAVPMPISAALPANAGAITGAPTYVTPALMQVMATGNPVWPAAMIIEDAPLQLVSAHFSFEVR</sequence>
<gene>
    <name evidence="2" type="ORF">DGD08_17235</name>
</gene>
<dbReference type="Pfam" id="PF13490">
    <property type="entry name" value="zf-HC2"/>
    <property type="match status" value="1"/>
</dbReference>
<reference evidence="2 3" key="1">
    <citation type="journal article" date="2018" name="Nat. Biotechnol.">
        <title>A standardized bacterial taxonomy based on genome phylogeny substantially revises the tree of life.</title>
        <authorList>
            <person name="Parks D.H."/>
            <person name="Chuvochina M."/>
            <person name="Waite D.W."/>
            <person name="Rinke C."/>
            <person name="Skarshewski A."/>
            <person name="Chaumeil P.A."/>
            <person name="Hugenholtz P."/>
        </authorList>
    </citation>
    <scope>NUCLEOTIDE SEQUENCE [LARGE SCALE GENOMIC DNA]</scope>
    <source>
        <strain evidence="2">UBA8844</strain>
    </source>
</reference>
<feature type="domain" description="Putative zinc-finger" evidence="1">
    <location>
        <begin position="3"/>
        <end position="37"/>
    </location>
</feature>
<name>A0A3D4VF22_9BACT</name>
<evidence type="ECO:0000313" key="3">
    <source>
        <dbReference type="Proteomes" id="UP000264071"/>
    </source>
</evidence>
<dbReference type="AlphaFoldDB" id="A0A3D4VF22"/>
<dbReference type="Proteomes" id="UP000264071">
    <property type="component" value="Unassembled WGS sequence"/>
</dbReference>
<proteinExistence type="predicted"/>
<evidence type="ECO:0000259" key="1">
    <source>
        <dbReference type="Pfam" id="PF13490"/>
    </source>
</evidence>